<dbReference type="SUPFAM" id="SSF52087">
    <property type="entry name" value="CRAL/TRIO domain"/>
    <property type="match status" value="1"/>
</dbReference>
<organism evidence="3 4">
    <name type="scientific">Triparma strigata</name>
    <dbReference type="NCBI Taxonomy" id="1606541"/>
    <lineage>
        <taxon>Eukaryota</taxon>
        <taxon>Sar</taxon>
        <taxon>Stramenopiles</taxon>
        <taxon>Ochrophyta</taxon>
        <taxon>Bolidophyceae</taxon>
        <taxon>Parmales</taxon>
        <taxon>Triparmaceae</taxon>
        <taxon>Triparma</taxon>
    </lineage>
</organism>
<dbReference type="AlphaFoldDB" id="A0A9W7F0U3"/>
<evidence type="ECO:0000259" key="2">
    <source>
        <dbReference type="PROSITE" id="PS50191"/>
    </source>
</evidence>
<dbReference type="Pfam" id="PF00650">
    <property type="entry name" value="CRAL_TRIO"/>
    <property type="match status" value="1"/>
</dbReference>
<dbReference type="InterPro" id="IPR001251">
    <property type="entry name" value="CRAL-TRIO_dom"/>
</dbReference>
<sequence length="290" mass="32127">MPGFFLVFFALLLLTTTTTTAYQAKLVSSLLKTKQTTVDKLATVAPDSSELTRLRFALAFPSQAEATRALKATIAWRAGPGKSIVEAASKAVVEATRNPGEWDNEPVRLAAPHAKTINQFITPKNILTLSTEDGDLVYIIRASAINDNQLMRKVSVKQLSEFFAYVKEVHSIVANARSERTGRLCEVIFANDISGIRLPPNSKFSEALTSSSKQYEQLYPSLAGPTMILNLPLILQAFIALFKPLFPKTVQDRLLFERAPFLASQKELTPLTTTPKSRDRFLAEVKKLLR</sequence>
<dbReference type="Gene3D" id="3.40.525.10">
    <property type="entry name" value="CRAL-TRIO lipid binding domain"/>
    <property type="match status" value="1"/>
</dbReference>
<feature type="domain" description="CRAL-TRIO" evidence="2">
    <location>
        <begin position="114"/>
        <end position="290"/>
    </location>
</feature>
<feature type="signal peptide" evidence="1">
    <location>
        <begin position="1"/>
        <end position="21"/>
    </location>
</feature>
<gene>
    <name evidence="3" type="ORF">TrST_g6877</name>
</gene>
<proteinExistence type="predicted"/>
<evidence type="ECO:0000313" key="3">
    <source>
        <dbReference type="EMBL" id="GMH98913.1"/>
    </source>
</evidence>
<feature type="chain" id="PRO_5040812028" description="CRAL-TRIO domain-containing protein" evidence="1">
    <location>
        <begin position="22"/>
        <end position="290"/>
    </location>
</feature>
<accession>A0A9W7F0U3</accession>
<name>A0A9W7F0U3_9STRA</name>
<protein>
    <recommendedName>
        <fullName evidence="2">CRAL-TRIO domain-containing protein</fullName>
    </recommendedName>
</protein>
<keyword evidence="4" id="KW-1185">Reference proteome</keyword>
<dbReference type="InterPro" id="IPR036865">
    <property type="entry name" value="CRAL-TRIO_dom_sf"/>
</dbReference>
<dbReference type="Proteomes" id="UP001165085">
    <property type="component" value="Unassembled WGS sequence"/>
</dbReference>
<dbReference type="EMBL" id="BRXY01000536">
    <property type="protein sequence ID" value="GMH98913.1"/>
    <property type="molecule type" value="Genomic_DNA"/>
</dbReference>
<evidence type="ECO:0000313" key="4">
    <source>
        <dbReference type="Proteomes" id="UP001165085"/>
    </source>
</evidence>
<keyword evidence="1" id="KW-0732">Signal</keyword>
<comment type="caution">
    <text evidence="3">The sequence shown here is derived from an EMBL/GenBank/DDBJ whole genome shotgun (WGS) entry which is preliminary data.</text>
</comment>
<dbReference type="OrthoDB" id="2015280at2759"/>
<reference evidence="4" key="1">
    <citation type="journal article" date="2023" name="Commun. Biol.">
        <title>Genome analysis of Parmales, the sister group of diatoms, reveals the evolutionary specialization of diatoms from phago-mixotrophs to photoautotrophs.</title>
        <authorList>
            <person name="Ban H."/>
            <person name="Sato S."/>
            <person name="Yoshikawa S."/>
            <person name="Yamada K."/>
            <person name="Nakamura Y."/>
            <person name="Ichinomiya M."/>
            <person name="Sato N."/>
            <person name="Blanc-Mathieu R."/>
            <person name="Endo H."/>
            <person name="Kuwata A."/>
            <person name="Ogata H."/>
        </authorList>
    </citation>
    <scope>NUCLEOTIDE SEQUENCE [LARGE SCALE GENOMIC DNA]</scope>
    <source>
        <strain evidence="4">NIES 3701</strain>
    </source>
</reference>
<evidence type="ECO:0000256" key="1">
    <source>
        <dbReference type="SAM" id="SignalP"/>
    </source>
</evidence>
<dbReference type="PROSITE" id="PS50191">
    <property type="entry name" value="CRAL_TRIO"/>
    <property type="match status" value="1"/>
</dbReference>